<keyword evidence="2" id="KW-1185">Reference proteome</keyword>
<dbReference type="Proteomes" id="UP000250235">
    <property type="component" value="Unassembled WGS sequence"/>
</dbReference>
<dbReference type="EMBL" id="KQ992220">
    <property type="protein sequence ID" value="KZV50970.1"/>
    <property type="molecule type" value="Genomic_DNA"/>
</dbReference>
<sequence length="127" mass="14006">MANKKMNSRSLESVAQELVSTMMTSAYLLEKAVSSNDDVSISTGESCEQQTMTSALLIERNRETAPMTSAYLLEEAGFSKTYVSISVGGSWIQQSLRQHICWRKLKSVTLMLAYMLKKLVAAPVTSS</sequence>
<dbReference type="AlphaFoldDB" id="A0A2Z7CV48"/>
<name>A0A2Z7CV48_9LAMI</name>
<accession>A0A2Z7CV48</accession>
<organism evidence="1 2">
    <name type="scientific">Dorcoceras hygrometricum</name>
    <dbReference type="NCBI Taxonomy" id="472368"/>
    <lineage>
        <taxon>Eukaryota</taxon>
        <taxon>Viridiplantae</taxon>
        <taxon>Streptophyta</taxon>
        <taxon>Embryophyta</taxon>
        <taxon>Tracheophyta</taxon>
        <taxon>Spermatophyta</taxon>
        <taxon>Magnoliopsida</taxon>
        <taxon>eudicotyledons</taxon>
        <taxon>Gunneridae</taxon>
        <taxon>Pentapetalae</taxon>
        <taxon>asterids</taxon>
        <taxon>lamiids</taxon>
        <taxon>Lamiales</taxon>
        <taxon>Gesneriaceae</taxon>
        <taxon>Didymocarpoideae</taxon>
        <taxon>Trichosporeae</taxon>
        <taxon>Loxocarpinae</taxon>
        <taxon>Dorcoceras</taxon>
    </lineage>
</organism>
<proteinExistence type="predicted"/>
<evidence type="ECO:0000313" key="2">
    <source>
        <dbReference type="Proteomes" id="UP000250235"/>
    </source>
</evidence>
<evidence type="ECO:0000313" key="1">
    <source>
        <dbReference type="EMBL" id="KZV50970.1"/>
    </source>
</evidence>
<gene>
    <name evidence="1" type="ORF">F511_44751</name>
</gene>
<protein>
    <submittedName>
        <fullName evidence="1">Uncharacterized protein</fullName>
    </submittedName>
</protein>
<reference evidence="1 2" key="1">
    <citation type="journal article" date="2015" name="Proc. Natl. Acad. Sci. U.S.A.">
        <title>The resurrection genome of Boea hygrometrica: A blueprint for survival of dehydration.</title>
        <authorList>
            <person name="Xiao L."/>
            <person name="Yang G."/>
            <person name="Zhang L."/>
            <person name="Yang X."/>
            <person name="Zhao S."/>
            <person name="Ji Z."/>
            <person name="Zhou Q."/>
            <person name="Hu M."/>
            <person name="Wang Y."/>
            <person name="Chen M."/>
            <person name="Xu Y."/>
            <person name="Jin H."/>
            <person name="Xiao X."/>
            <person name="Hu G."/>
            <person name="Bao F."/>
            <person name="Hu Y."/>
            <person name="Wan P."/>
            <person name="Li L."/>
            <person name="Deng X."/>
            <person name="Kuang T."/>
            <person name="Xiang C."/>
            <person name="Zhu J.K."/>
            <person name="Oliver M.J."/>
            <person name="He Y."/>
        </authorList>
    </citation>
    <scope>NUCLEOTIDE SEQUENCE [LARGE SCALE GENOMIC DNA]</scope>
    <source>
        <strain evidence="2">cv. XS01</strain>
    </source>
</reference>